<dbReference type="SFLD" id="SFLDG01070">
    <property type="entry name" value="PLP-dependent"/>
    <property type="match status" value="1"/>
</dbReference>
<accession>A0A081PAD7</accession>
<dbReference type="EMBL" id="JNVM01000002">
    <property type="protein sequence ID" value="KEQ27660.1"/>
    <property type="molecule type" value="Genomic_DNA"/>
</dbReference>
<gene>
    <name evidence="9" type="ORF">ET33_13290</name>
</gene>
<dbReference type="PROSITE" id="PS51918">
    <property type="entry name" value="RADICAL_SAM"/>
    <property type="match status" value="1"/>
</dbReference>
<dbReference type="Pfam" id="PF04055">
    <property type="entry name" value="Radical_SAM"/>
    <property type="match status" value="1"/>
</dbReference>
<dbReference type="InterPro" id="IPR007197">
    <property type="entry name" value="rSAM"/>
</dbReference>
<evidence type="ECO:0000313" key="10">
    <source>
        <dbReference type="Proteomes" id="UP000028123"/>
    </source>
</evidence>
<dbReference type="CDD" id="cd01335">
    <property type="entry name" value="Radical_SAM"/>
    <property type="match status" value="1"/>
</dbReference>
<feature type="domain" description="Radical SAM core" evidence="8">
    <location>
        <begin position="307"/>
        <end position="525"/>
    </location>
</feature>
<dbReference type="NCBIfam" id="TIGR00238">
    <property type="entry name" value="KamA family radical SAM protein"/>
    <property type="match status" value="1"/>
</dbReference>
<keyword evidence="6" id="KW-0408">Iron</keyword>
<sequence>MATHEKISELLDANPDILRLLVDSETLSDARSRMFGYLNECEDKVRRADCLLHPLEKKNTRDCITVFKSIISESNEHKTKHSCLDTLWKLAAEHWRRQEWPEVTDAFLVEMKHLFKGVIGLSGIYSKSGICKREVPAFMQLEGREAAVVRSELLNVKADQYAGFIHKNGYRTGLDDEVVRRRQEHRQRILQALGATEQDWTNYRWQFKHRFRDADKIGEIIELSAEEKACIDAAMAQGIPCEITPFYLSLMDPDPKADGHRHDRSLRAQVIPNRIYLDKMLEARLLPKEELDFMHEMDTSPTDFVTRRYSQIAIVKPYLWCPQICIYCQRNWELAEDSCGKADPGIHNLAEAYEWFRANPGISEVLITGGDPLAVSNDKIASILQTFAEMKHIKRIRIGTRTLVTAPMRFDEELLAILRTYHRPPEQTITLVTHVQHPYEISQEMADAMRNIKSLGIDVYNQQVFTMQNCRKFETCFLRESLKGIGISPYYLFNLKGKEETADFKVPVARLLQEQKEEARLMPGLVRTDKPVFNVPTLGKNELNAWQDHEIIMILNDGSRIYEFYPWEKYMAPVNTYVYKDTPIYDFLRRLEALGENPDDYKTIWYYF</sequence>
<keyword evidence="10" id="KW-1185">Reference proteome</keyword>
<dbReference type="GO" id="GO:0003824">
    <property type="term" value="F:catalytic activity"/>
    <property type="evidence" value="ECO:0007669"/>
    <property type="project" value="InterPro"/>
</dbReference>
<dbReference type="RefSeq" id="WP_051775025.1">
    <property type="nucleotide sequence ID" value="NZ_FYEP01000004.1"/>
</dbReference>
<organism evidence="9 10">
    <name type="scientific">Paenibacillus tyrfis</name>
    <dbReference type="NCBI Taxonomy" id="1501230"/>
    <lineage>
        <taxon>Bacteria</taxon>
        <taxon>Bacillati</taxon>
        <taxon>Bacillota</taxon>
        <taxon>Bacilli</taxon>
        <taxon>Bacillales</taxon>
        <taxon>Paenibacillaceae</taxon>
        <taxon>Paenibacillus</taxon>
    </lineage>
</organism>
<proteinExistence type="predicted"/>
<keyword evidence="7" id="KW-0411">Iron-sulfur</keyword>
<keyword evidence="3" id="KW-0949">S-adenosyl-L-methionine</keyword>
<evidence type="ECO:0000259" key="8">
    <source>
        <dbReference type="PROSITE" id="PS51918"/>
    </source>
</evidence>
<evidence type="ECO:0000256" key="6">
    <source>
        <dbReference type="ARBA" id="ARBA00023004"/>
    </source>
</evidence>
<evidence type="ECO:0000256" key="4">
    <source>
        <dbReference type="ARBA" id="ARBA00022723"/>
    </source>
</evidence>
<evidence type="ECO:0000313" key="9">
    <source>
        <dbReference type="EMBL" id="KEQ27660.1"/>
    </source>
</evidence>
<comment type="cofactor">
    <cofactor evidence="1">
        <name>pyridoxal 5'-phosphate</name>
        <dbReference type="ChEBI" id="CHEBI:597326"/>
    </cofactor>
</comment>
<name>A0A081PAD7_9BACL</name>
<dbReference type="eggNOG" id="COG1509">
    <property type="taxonomic scope" value="Bacteria"/>
</dbReference>
<dbReference type="GO" id="GO:0051539">
    <property type="term" value="F:4 iron, 4 sulfur cluster binding"/>
    <property type="evidence" value="ECO:0007669"/>
    <property type="project" value="UniProtKB-KW"/>
</dbReference>
<dbReference type="InterPro" id="IPR003739">
    <property type="entry name" value="Lys_aminomutase/Glu_NH3_mut"/>
</dbReference>
<dbReference type="OrthoDB" id="9768064at2"/>
<dbReference type="Gene3D" id="6.10.140.1170">
    <property type="match status" value="1"/>
</dbReference>
<dbReference type="SFLD" id="SFLDS00029">
    <property type="entry name" value="Radical_SAM"/>
    <property type="match status" value="1"/>
</dbReference>
<dbReference type="AlphaFoldDB" id="A0A081PAD7"/>
<evidence type="ECO:0000256" key="5">
    <source>
        <dbReference type="ARBA" id="ARBA00022898"/>
    </source>
</evidence>
<keyword evidence="2" id="KW-0004">4Fe-4S</keyword>
<dbReference type="Proteomes" id="UP000028123">
    <property type="component" value="Unassembled WGS sequence"/>
</dbReference>
<dbReference type="GO" id="GO:0046872">
    <property type="term" value="F:metal ion binding"/>
    <property type="evidence" value="ECO:0007669"/>
    <property type="project" value="UniProtKB-KW"/>
</dbReference>
<reference evidence="9 10" key="1">
    <citation type="submission" date="2014-06" db="EMBL/GenBank/DDBJ databases">
        <title>Draft genome sequence of Paenibacillus sp. MSt1.</title>
        <authorList>
            <person name="Aw Y.K."/>
            <person name="Ong K.S."/>
            <person name="Gan H.M."/>
            <person name="Lee S.M."/>
        </authorList>
    </citation>
    <scope>NUCLEOTIDE SEQUENCE [LARGE SCALE GENOMIC DNA]</scope>
    <source>
        <strain evidence="9 10">MSt1</strain>
    </source>
</reference>
<evidence type="ECO:0000256" key="2">
    <source>
        <dbReference type="ARBA" id="ARBA00022485"/>
    </source>
</evidence>
<keyword evidence="4" id="KW-0479">Metal-binding</keyword>
<evidence type="ECO:0000256" key="7">
    <source>
        <dbReference type="ARBA" id="ARBA00023014"/>
    </source>
</evidence>
<evidence type="ECO:0000256" key="1">
    <source>
        <dbReference type="ARBA" id="ARBA00001933"/>
    </source>
</evidence>
<comment type="caution">
    <text evidence="9">The sequence shown here is derived from an EMBL/GenBank/DDBJ whole genome shotgun (WGS) entry which is preliminary data.</text>
</comment>
<dbReference type="InterPro" id="IPR058240">
    <property type="entry name" value="rSAM_sf"/>
</dbReference>
<dbReference type="InterPro" id="IPR013785">
    <property type="entry name" value="Aldolase_TIM"/>
</dbReference>
<dbReference type="Gene3D" id="3.20.20.70">
    <property type="entry name" value="Aldolase class I"/>
    <property type="match status" value="1"/>
</dbReference>
<dbReference type="PANTHER" id="PTHR30538:SF0">
    <property type="entry name" value="L-LYSINE 2,3-AMINOMUTASE AQ_1632-RELATED"/>
    <property type="match status" value="1"/>
</dbReference>
<protein>
    <recommendedName>
        <fullName evidence="8">Radical SAM core domain-containing protein</fullName>
    </recommendedName>
</protein>
<evidence type="ECO:0000256" key="3">
    <source>
        <dbReference type="ARBA" id="ARBA00022691"/>
    </source>
</evidence>
<dbReference type="SUPFAM" id="SSF102114">
    <property type="entry name" value="Radical SAM enzymes"/>
    <property type="match status" value="1"/>
</dbReference>
<keyword evidence="5" id="KW-0663">Pyridoxal phosphate</keyword>
<dbReference type="PANTHER" id="PTHR30538">
    <property type="entry name" value="LYSINE 2,3-AMINOMUTASE-RELATED"/>
    <property type="match status" value="1"/>
</dbReference>